<dbReference type="VEuPathDB" id="VectorBase:AMEC000935"/>
<sequence>MPPAASSGRRGNGTAAPGHQQRKGKGGGGGSGGTVVKGEGSGAARAPQDLDEDTNAGFGKYLRSQEGIEMMKLFVIANTIVVFVTMAWPQMQQSYRILRSLLFSDEDDDAGEL</sequence>
<dbReference type="EnsemblMetazoa" id="AMEC000935-RA">
    <property type="protein sequence ID" value="AMEC000935-PA"/>
    <property type="gene ID" value="AMEC000935"/>
</dbReference>
<dbReference type="Proteomes" id="UP000075902">
    <property type="component" value="Unassembled WGS sequence"/>
</dbReference>
<keyword evidence="2" id="KW-0472">Membrane</keyword>
<reference evidence="3" key="2">
    <citation type="submission" date="2020-05" db="UniProtKB">
        <authorList>
            <consortium name="EnsemblMetazoa"/>
        </authorList>
    </citation>
    <scope>IDENTIFICATION</scope>
    <source>
        <strain evidence="3">CM1001059</strain>
    </source>
</reference>
<evidence type="ECO:0000256" key="2">
    <source>
        <dbReference type="SAM" id="Phobius"/>
    </source>
</evidence>
<proteinExistence type="predicted"/>
<feature type="region of interest" description="Disordered" evidence="1">
    <location>
        <begin position="1"/>
        <end position="56"/>
    </location>
</feature>
<feature type="compositionally biased region" description="Gly residues" evidence="1">
    <location>
        <begin position="26"/>
        <end position="41"/>
    </location>
</feature>
<organism evidence="3 4">
    <name type="scientific">Anopheles melas</name>
    <dbReference type="NCBI Taxonomy" id="34690"/>
    <lineage>
        <taxon>Eukaryota</taxon>
        <taxon>Metazoa</taxon>
        <taxon>Ecdysozoa</taxon>
        <taxon>Arthropoda</taxon>
        <taxon>Hexapoda</taxon>
        <taxon>Insecta</taxon>
        <taxon>Pterygota</taxon>
        <taxon>Neoptera</taxon>
        <taxon>Endopterygota</taxon>
        <taxon>Diptera</taxon>
        <taxon>Nematocera</taxon>
        <taxon>Culicoidea</taxon>
        <taxon>Culicidae</taxon>
        <taxon>Anophelinae</taxon>
        <taxon>Anopheles</taxon>
    </lineage>
</organism>
<feature type="transmembrane region" description="Helical" evidence="2">
    <location>
        <begin position="73"/>
        <end position="91"/>
    </location>
</feature>
<protein>
    <submittedName>
        <fullName evidence="3">Uncharacterized protein</fullName>
    </submittedName>
</protein>
<dbReference type="AlphaFoldDB" id="A0A182TEL1"/>
<keyword evidence="4" id="KW-1185">Reference proteome</keyword>
<evidence type="ECO:0000313" key="3">
    <source>
        <dbReference type="EnsemblMetazoa" id="AMEC000935-PA"/>
    </source>
</evidence>
<keyword evidence="2" id="KW-1133">Transmembrane helix</keyword>
<keyword evidence="2" id="KW-0812">Transmembrane</keyword>
<accession>A0A182TEL1</accession>
<name>A0A182TEL1_9DIPT</name>
<dbReference type="STRING" id="34690.A0A182TEL1"/>
<evidence type="ECO:0000313" key="4">
    <source>
        <dbReference type="Proteomes" id="UP000075902"/>
    </source>
</evidence>
<evidence type="ECO:0000256" key="1">
    <source>
        <dbReference type="SAM" id="MobiDB-lite"/>
    </source>
</evidence>
<reference evidence="4" key="1">
    <citation type="submission" date="2014-01" db="EMBL/GenBank/DDBJ databases">
        <title>The Genome Sequence of Anopheles melas CM1001059_A (V2).</title>
        <authorList>
            <consortium name="The Broad Institute Genomics Platform"/>
            <person name="Neafsey D.E."/>
            <person name="Besansky N."/>
            <person name="Howell P."/>
            <person name="Walton C."/>
            <person name="Young S.K."/>
            <person name="Zeng Q."/>
            <person name="Gargeya S."/>
            <person name="Fitzgerald M."/>
            <person name="Haas B."/>
            <person name="Abouelleil A."/>
            <person name="Allen A.W."/>
            <person name="Alvarado L."/>
            <person name="Arachchi H.M."/>
            <person name="Berlin A.M."/>
            <person name="Chapman S.B."/>
            <person name="Gainer-Dewar J."/>
            <person name="Goldberg J."/>
            <person name="Griggs A."/>
            <person name="Gujja S."/>
            <person name="Hansen M."/>
            <person name="Howarth C."/>
            <person name="Imamovic A."/>
            <person name="Ireland A."/>
            <person name="Larimer J."/>
            <person name="McCowan C."/>
            <person name="Murphy C."/>
            <person name="Pearson M."/>
            <person name="Poon T.W."/>
            <person name="Priest M."/>
            <person name="Roberts A."/>
            <person name="Saif S."/>
            <person name="Shea T."/>
            <person name="Sisk P."/>
            <person name="Sykes S."/>
            <person name="Wortman J."/>
            <person name="Nusbaum C."/>
            <person name="Birren B."/>
        </authorList>
    </citation>
    <scope>NUCLEOTIDE SEQUENCE [LARGE SCALE GENOMIC DNA]</scope>
    <source>
        <strain evidence="4">CM1001059</strain>
    </source>
</reference>